<organism evidence="3 4">
    <name type="scientific">[Lactobacillus] rogosae</name>
    <dbReference type="NCBI Taxonomy" id="706562"/>
    <lineage>
        <taxon>Bacteria</taxon>
        <taxon>Bacillati</taxon>
        <taxon>Bacillota</taxon>
        <taxon>Clostridia</taxon>
        <taxon>Lachnospirales</taxon>
        <taxon>Lachnospiraceae</taxon>
        <taxon>Lachnospira</taxon>
    </lineage>
</organism>
<dbReference type="EMBL" id="JBBMER010000003">
    <property type="protein sequence ID" value="MEQ2379317.1"/>
    <property type="molecule type" value="Genomic_DNA"/>
</dbReference>
<dbReference type="CDD" id="cd01948">
    <property type="entry name" value="EAL"/>
    <property type="match status" value="1"/>
</dbReference>
<dbReference type="Pfam" id="PF00990">
    <property type="entry name" value="GGDEF"/>
    <property type="match status" value="1"/>
</dbReference>
<dbReference type="GO" id="GO:0071111">
    <property type="term" value="F:cyclic-guanylate-specific phosphodiesterase activity"/>
    <property type="evidence" value="ECO:0007669"/>
    <property type="project" value="UniProtKB-EC"/>
</dbReference>
<comment type="caution">
    <text evidence="3">The sequence shown here is derived from an EMBL/GenBank/DDBJ whole genome shotgun (WGS) entry which is preliminary data.</text>
</comment>
<dbReference type="PANTHER" id="PTHR33121:SF71">
    <property type="entry name" value="OXYGEN SENSOR PROTEIN DOSP"/>
    <property type="match status" value="1"/>
</dbReference>
<evidence type="ECO:0000259" key="2">
    <source>
        <dbReference type="PROSITE" id="PS50887"/>
    </source>
</evidence>
<gene>
    <name evidence="3" type="ORF">WMO14_05420</name>
</gene>
<sequence>MENGSLQYENQILKSELEAEHFILTQMAELGKVRNVRECQVAINNLLEKIGHFTKADRAYIVDEKDGCYYNTYEWCNEGIEPQINQLQNLRAEDMPYWIPKLSSGESIFIEDLENVKETMPVEYEILKPQNIHTLIVFPIILSNTLKGFIGVDNPNIKDAKDVIRLLAALGSYLGTTRENAAVYAKLEYRLNYDSLTKAYNRYGFYKNAQKLIKEHTDTEYCLILSDIKSFKLINEIYGENIADKILIDEVNIIRQKMKGNSVLGRLNGDIIAMVIPKEYLSEKEFSDMIKLLSDRYSNKNFRLHIYLGVYYIKDVNETIRQMVDKVSLVIMKSKGNMSNYILYYDENSYRNDIFKQQLIGEFETALNENQFCMYLQPQTDKDGNMLGAEALIRWNHPNMGLIMPGAFIECFEDAGLIYRLDNYIWEEAAKQLKIWKDSGYNYYISVNISAKDFYHIDVYQTFKNLVSKYGIDTDKLHIEITETALSEDKQAAHKTIERLHDEGFIIEIDDFGSGYSSFNFLKDVCADVIKIDRVFLKKSSHEERGEQILRSIISLSHDIGMDVITEGVENVDQLSMLAKMNCDWFQGYYFSKPIAVGDFEEKYGIKYKINNNA</sequence>
<keyword evidence="4" id="KW-1185">Reference proteome</keyword>
<feature type="domain" description="EAL" evidence="1">
    <location>
        <begin position="356"/>
        <end position="608"/>
    </location>
</feature>
<dbReference type="PROSITE" id="PS50887">
    <property type="entry name" value="GGDEF"/>
    <property type="match status" value="1"/>
</dbReference>
<dbReference type="SUPFAM" id="SSF55781">
    <property type="entry name" value="GAF domain-like"/>
    <property type="match status" value="1"/>
</dbReference>
<feature type="domain" description="GGDEF" evidence="2">
    <location>
        <begin position="219"/>
        <end position="347"/>
    </location>
</feature>
<dbReference type="InterPro" id="IPR003018">
    <property type="entry name" value="GAF"/>
</dbReference>
<keyword evidence="3" id="KW-0378">Hydrolase</keyword>
<name>A0ABV1BUA4_9FIRM</name>
<evidence type="ECO:0000313" key="3">
    <source>
        <dbReference type="EMBL" id="MEQ2379317.1"/>
    </source>
</evidence>
<dbReference type="SMART" id="SM00052">
    <property type="entry name" value="EAL"/>
    <property type="match status" value="1"/>
</dbReference>
<evidence type="ECO:0000313" key="4">
    <source>
        <dbReference type="Proteomes" id="UP001442364"/>
    </source>
</evidence>
<dbReference type="SUPFAM" id="SSF55073">
    <property type="entry name" value="Nucleotide cyclase"/>
    <property type="match status" value="1"/>
</dbReference>
<dbReference type="NCBIfam" id="TIGR00254">
    <property type="entry name" value="GGDEF"/>
    <property type="match status" value="1"/>
</dbReference>
<dbReference type="PROSITE" id="PS50883">
    <property type="entry name" value="EAL"/>
    <property type="match status" value="1"/>
</dbReference>
<dbReference type="InterPro" id="IPR029787">
    <property type="entry name" value="Nucleotide_cyclase"/>
</dbReference>
<dbReference type="SMART" id="SM00267">
    <property type="entry name" value="GGDEF"/>
    <property type="match status" value="1"/>
</dbReference>
<dbReference type="SUPFAM" id="SSF141868">
    <property type="entry name" value="EAL domain-like"/>
    <property type="match status" value="1"/>
</dbReference>
<dbReference type="InterPro" id="IPR001633">
    <property type="entry name" value="EAL_dom"/>
</dbReference>
<dbReference type="InterPro" id="IPR029016">
    <property type="entry name" value="GAF-like_dom_sf"/>
</dbReference>
<dbReference type="InterPro" id="IPR035919">
    <property type="entry name" value="EAL_sf"/>
</dbReference>
<dbReference type="Proteomes" id="UP001442364">
    <property type="component" value="Unassembled WGS sequence"/>
</dbReference>
<dbReference type="InterPro" id="IPR050706">
    <property type="entry name" value="Cyclic-di-GMP_PDE-like"/>
</dbReference>
<dbReference type="Gene3D" id="3.20.20.450">
    <property type="entry name" value="EAL domain"/>
    <property type="match status" value="1"/>
</dbReference>
<dbReference type="InterPro" id="IPR000160">
    <property type="entry name" value="GGDEF_dom"/>
</dbReference>
<dbReference type="InterPro" id="IPR043128">
    <property type="entry name" value="Rev_trsase/Diguanyl_cyclase"/>
</dbReference>
<dbReference type="Pfam" id="PF01590">
    <property type="entry name" value="GAF"/>
    <property type="match status" value="1"/>
</dbReference>
<proteinExistence type="predicted"/>
<dbReference type="RefSeq" id="WP_349153417.1">
    <property type="nucleotide sequence ID" value="NZ_JBBMER010000003.1"/>
</dbReference>
<dbReference type="Gene3D" id="3.30.450.40">
    <property type="match status" value="1"/>
</dbReference>
<reference evidence="3 4" key="1">
    <citation type="submission" date="2024-03" db="EMBL/GenBank/DDBJ databases">
        <title>Human intestinal bacterial collection.</title>
        <authorList>
            <person name="Pauvert C."/>
            <person name="Hitch T.C.A."/>
            <person name="Clavel T."/>
        </authorList>
    </citation>
    <scope>NUCLEOTIDE SEQUENCE [LARGE SCALE GENOMIC DNA]</scope>
    <source>
        <strain evidence="3 4">CLA-AA-H255</strain>
    </source>
</reference>
<dbReference type="EC" id="3.1.4.52" evidence="3"/>
<protein>
    <submittedName>
        <fullName evidence="3">GGDEF domain-containing phosphodiesterase</fullName>
        <ecNumber evidence="3">3.1.4.52</ecNumber>
    </submittedName>
</protein>
<evidence type="ECO:0000259" key="1">
    <source>
        <dbReference type="PROSITE" id="PS50883"/>
    </source>
</evidence>
<dbReference type="PANTHER" id="PTHR33121">
    <property type="entry name" value="CYCLIC DI-GMP PHOSPHODIESTERASE PDEF"/>
    <property type="match status" value="1"/>
</dbReference>
<accession>A0ABV1BUA4</accession>
<dbReference type="Pfam" id="PF00563">
    <property type="entry name" value="EAL"/>
    <property type="match status" value="1"/>
</dbReference>
<dbReference type="Gene3D" id="3.30.70.270">
    <property type="match status" value="1"/>
</dbReference>